<evidence type="ECO:0000313" key="11">
    <source>
        <dbReference type="EMBL" id="GKV51937.1"/>
    </source>
</evidence>
<reference evidence="11 12" key="1">
    <citation type="journal article" date="2021" name="Commun. Biol.">
        <title>The genome of Shorea leprosula (Dipterocarpaceae) highlights the ecological relevance of drought in aseasonal tropical rainforests.</title>
        <authorList>
            <person name="Ng K.K.S."/>
            <person name="Kobayashi M.J."/>
            <person name="Fawcett J.A."/>
            <person name="Hatakeyama M."/>
            <person name="Paape T."/>
            <person name="Ng C.H."/>
            <person name="Ang C.C."/>
            <person name="Tnah L.H."/>
            <person name="Lee C.T."/>
            <person name="Nishiyama T."/>
            <person name="Sese J."/>
            <person name="O'Brien M.J."/>
            <person name="Copetti D."/>
            <person name="Mohd Noor M.I."/>
            <person name="Ong R.C."/>
            <person name="Putra M."/>
            <person name="Sireger I.Z."/>
            <person name="Indrioko S."/>
            <person name="Kosugi Y."/>
            <person name="Izuno A."/>
            <person name="Isagi Y."/>
            <person name="Lee S.L."/>
            <person name="Shimizu K.K."/>
        </authorList>
    </citation>
    <scope>NUCLEOTIDE SEQUENCE [LARGE SCALE GENOMIC DNA]</scope>
    <source>
        <strain evidence="11">214</strain>
    </source>
</reference>
<dbReference type="EMBL" id="BPVZ01000569">
    <property type="protein sequence ID" value="GKV51937.1"/>
    <property type="molecule type" value="Genomic_DNA"/>
</dbReference>
<gene>
    <name evidence="11" type="ORF">SLEP1_g58550</name>
</gene>
<name>A0AAV5MTR8_9ROSI</name>
<dbReference type="InterPro" id="IPR002182">
    <property type="entry name" value="NB-ARC"/>
</dbReference>
<evidence type="ECO:0000259" key="9">
    <source>
        <dbReference type="Pfam" id="PF23247"/>
    </source>
</evidence>
<organism evidence="11 12">
    <name type="scientific">Rubroshorea leprosula</name>
    <dbReference type="NCBI Taxonomy" id="152421"/>
    <lineage>
        <taxon>Eukaryota</taxon>
        <taxon>Viridiplantae</taxon>
        <taxon>Streptophyta</taxon>
        <taxon>Embryophyta</taxon>
        <taxon>Tracheophyta</taxon>
        <taxon>Spermatophyta</taxon>
        <taxon>Magnoliopsida</taxon>
        <taxon>eudicotyledons</taxon>
        <taxon>Gunneridae</taxon>
        <taxon>Pentapetalae</taxon>
        <taxon>rosids</taxon>
        <taxon>malvids</taxon>
        <taxon>Malvales</taxon>
        <taxon>Dipterocarpaceae</taxon>
        <taxon>Rubroshorea</taxon>
    </lineage>
</organism>
<evidence type="ECO:0000313" key="12">
    <source>
        <dbReference type="Proteomes" id="UP001054252"/>
    </source>
</evidence>
<feature type="domain" description="NB-ARC" evidence="8">
    <location>
        <begin position="136"/>
        <end position="296"/>
    </location>
</feature>
<dbReference type="Gene3D" id="1.10.8.430">
    <property type="entry name" value="Helical domain of apoptotic protease-activating factors"/>
    <property type="match status" value="1"/>
</dbReference>
<dbReference type="FunFam" id="3.40.50.300:FF:001091">
    <property type="entry name" value="Probable disease resistance protein At1g61300"/>
    <property type="match status" value="1"/>
</dbReference>
<evidence type="ECO:0008006" key="13">
    <source>
        <dbReference type="Google" id="ProtNLM"/>
    </source>
</evidence>
<keyword evidence="6" id="KW-0067">ATP-binding</keyword>
<dbReference type="Pfam" id="PF00931">
    <property type="entry name" value="NB-ARC"/>
    <property type="match status" value="1"/>
</dbReference>
<keyword evidence="7" id="KW-0175">Coiled coil</keyword>
<comment type="similarity">
    <text evidence="1">Belongs to the disease resistance NB-LRR family.</text>
</comment>
<dbReference type="SUPFAM" id="SSF52058">
    <property type="entry name" value="L domain-like"/>
    <property type="match status" value="1"/>
</dbReference>
<dbReference type="InterPro" id="IPR036388">
    <property type="entry name" value="WH-like_DNA-bd_sf"/>
</dbReference>
<dbReference type="GO" id="GO:0005524">
    <property type="term" value="F:ATP binding"/>
    <property type="evidence" value="ECO:0007669"/>
    <property type="project" value="UniProtKB-KW"/>
</dbReference>
<dbReference type="Pfam" id="PF23559">
    <property type="entry name" value="WHD_DRP"/>
    <property type="match status" value="1"/>
</dbReference>
<dbReference type="FunFam" id="1.10.10.10:FF:000322">
    <property type="entry name" value="Probable disease resistance protein At1g63360"/>
    <property type="match status" value="1"/>
</dbReference>
<sequence>MEKIFEKGENFIDHYRKLEEDLDTLKSECRVLKRRKIDINSRIETEVRLGQAVKEDVKGWLEDVQKMEEDIQDVEERVHSVSRYNRISLDILVREKIEEVKRIQDRGNFNEGLVIETAPPRGIMIPTEKIEGEISTKDEIQKHLMDDKVGMIGVCGIGGVGKTTIMKHINNALLSKGRFQKVIWVTVSYPLNVLELQKKIALAMGKTLPEDEEKMIRAAALMDIMGSKSFVLILDDLWEKFSLTDVGIPEPVQNKSKVVITSRSVEVCNYLDCKIVKVQPLSPQESLSLFLDRVGRDVLQKVSGLEETLKLIVEECDGLPLAIVVIAGSMKGEYDIAEWRNALNELRQCVRSVKCVEDEIFGRLRFSYDRLRSLQIQECFLYCSLFREDYEFFREYLIEDWIDEGLIVIDEWGSRQAAYDRGRAFLNRLLQNCLLEECVGSDRVKMHDVVRDMAIKSIGLGCGYMVKAGMKLKKVPNESEWEGDLKKSLECRMEVQDFNYLVNKSKDFDNLTAYEFRLTRDEGEIGRGGFFDFHQRKVSIHDCEIGEECIVLPDTLEGLWICNCKNMKNMRCSLNKTVLLENATELRRCFIEDFEGIECIVELDSSSSSLLNKLEDLSLHDSSNLSVLVRVEGVVTPPQIFSNLKYLWIRFCSAMRNLVPLELLQALQNLQSIQFRGCEQMEEIIASSDSDASSSNKFTFTFPNLRTLILVQLGQLKSICGDKGVMVCDSIEEIQIIQCPKLKRFPLQLPLLDNGEPSPPRFLKKIGIDEESKEWWESVVELNHPNAKNILQPFLKFTPFDEWSRW</sequence>
<dbReference type="PANTHER" id="PTHR33463">
    <property type="entry name" value="NB-ARC DOMAIN-CONTAINING PROTEIN-RELATED"/>
    <property type="match status" value="1"/>
</dbReference>
<dbReference type="PANTHER" id="PTHR33463:SF212">
    <property type="entry name" value="AND NB-ARC DOMAINS-CONTAINING DISEASE RESISTANCE PROTEIN, PUTATIVE-RELATED"/>
    <property type="match status" value="1"/>
</dbReference>
<evidence type="ECO:0000256" key="4">
    <source>
        <dbReference type="ARBA" id="ARBA00022741"/>
    </source>
</evidence>
<feature type="domain" description="Disease resistance protein At4g27190-like leucine-rich repeats" evidence="9">
    <location>
        <begin position="615"/>
        <end position="744"/>
    </location>
</feature>
<evidence type="ECO:0000256" key="6">
    <source>
        <dbReference type="ARBA" id="ARBA00022840"/>
    </source>
</evidence>
<dbReference type="InterPro" id="IPR027417">
    <property type="entry name" value="P-loop_NTPase"/>
</dbReference>
<dbReference type="Gene3D" id="1.10.10.10">
    <property type="entry name" value="Winged helix-like DNA-binding domain superfamily/Winged helix DNA-binding domain"/>
    <property type="match status" value="1"/>
</dbReference>
<dbReference type="Gene3D" id="3.40.50.300">
    <property type="entry name" value="P-loop containing nucleotide triphosphate hydrolases"/>
    <property type="match status" value="1"/>
</dbReference>
<comment type="caution">
    <text evidence="11">The sequence shown here is derived from an EMBL/GenBank/DDBJ whole genome shotgun (WGS) entry which is preliminary data.</text>
</comment>
<evidence type="ECO:0000256" key="5">
    <source>
        <dbReference type="ARBA" id="ARBA00022821"/>
    </source>
</evidence>
<keyword evidence="12" id="KW-1185">Reference proteome</keyword>
<dbReference type="SUPFAM" id="SSF52540">
    <property type="entry name" value="P-loop containing nucleoside triphosphate hydrolases"/>
    <property type="match status" value="1"/>
</dbReference>
<dbReference type="Pfam" id="PF23247">
    <property type="entry name" value="LRR_RPS2"/>
    <property type="match status" value="1"/>
</dbReference>
<evidence type="ECO:0000256" key="1">
    <source>
        <dbReference type="ARBA" id="ARBA00008894"/>
    </source>
</evidence>
<dbReference type="GO" id="GO:0043531">
    <property type="term" value="F:ADP binding"/>
    <property type="evidence" value="ECO:0007669"/>
    <property type="project" value="InterPro"/>
</dbReference>
<dbReference type="Proteomes" id="UP001054252">
    <property type="component" value="Unassembled WGS sequence"/>
</dbReference>
<accession>A0AAV5MTR8</accession>
<dbReference type="AlphaFoldDB" id="A0AAV5MTR8"/>
<dbReference type="InterPro" id="IPR042197">
    <property type="entry name" value="Apaf_helical"/>
</dbReference>
<keyword evidence="2" id="KW-0433">Leucine-rich repeat</keyword>
<evidence type="ECO:0000259" key="8">
    <source>
        <dbReference type="Pfam" id="PF00931"/>
    </source>
</evidence>
<dbReference type="InterPro" id="IPR057135">
    <property type="entry name" value="At4g27190-like_LRR"/>
</dbReference>
<dbReference type="InterPro" id="IPR032675">
    <property type="entry name" value="LRR_dom_sf"/>
</dbReference>
<protein>
    <recommendedName>
        <fullName evidence="13">NB-ARC domain-containing protein</fullName>
    </recommendedName>
</protein>
<feature type="coiled-coil region" evidence="7">
    <location>
        <begin position="15"/>
        <end position="84"/>
    </location>
</feature>
<dbReference type="PRINTS" id="PR00364">
    <property type="entry name" value="DISEASERSIST"/>
</dbReference>
<evidence type="ECO:0000259" key="10">
    <source>
        <dbReference type="Pfam" id="PF23559"/>
    </source>
</evidence>
<keyword evidence="3" id="KW-0677">Repeat</keyword>
<proteinExistence type="inferred from homology"/>
<keyword evidence="4" id="KW-0547">Nucleotide-binding</keyword>
<feature type="domain" description="Disease resistance protein winged helix" evidence="10">
    <location>
        <begin position="385"/>
        <end position="454"/>
    </location>
</feature>
<dbReference type="GO" id="GO:0006952">
    <property type="term" value="P:defense response"/>
    <property type="evidence" value="ECO:0007669"/>
    <property type="project" value="UniProtKB-KW"/>
</dbReference>
<keyword evidence="5" id="KW-0611">Plant defense</keyword>
<evidence type="ECO:0000256" key="7">
    <source>
        <dbReference type="SAM" id="Coils"/>
    </source>
</evidence>
<evidence type="ECO:0000256" key="2">
    <source>
        <dbReference type="ARBA" id="ARBA00022614"/>
    </source>
</evidence>
<dbReference type="InterPro" id="IPR050905">
    <property type="entry name" value="Plant_NBS-LRR"/>
</dbReference>
<dbReference type="InterPro" id="IPR058922">
    <property type="entry name" value="WHD_DRP"/>
</dbReference>
<evidence type="ECO:0000256" key="3">
    <source>
        <dbReference type="ARBA" id="ARBA00022737"/>
    </source>
</evidence>
<dbReference type="Gene3D" id="3.80.10.10">
    <property type="entry name" value="Ribonuclease Inhibitor"/>
    <property type="match status" value="1"/>
</dbReference>